<organism evidence="2 3">
    <name type="scientific">Gonapodya prolifera (strain JEL478)</name>
    <name type="common">Monoblepharis prolifera</name>
    <dbReference type="NCBI Taxonomy" id="1344416"/>
    <lineage>
        <taxon>Eukaryota</taxon>
        <taxon>Fungi</taxon>
        <taxon>Fungi incertae sedis</taxon>
        <taxon>Chytridiomycota</taxon>
        <taxon>Chytridiomycota incertae sedis</taxon>
        <taxon>Monoblepharidomycetes</taxon>
        <taxon>Monoblepharidales</taxon>
        <taxon>Gonapodyaceae</taxon>
        <taxon>Gonapodya</taxon>
    </lineage>
</organism>
<feature type="compositionally biased region" description="Low complexity" evidence="1">
    <location>
        <begin position="165"/>
        <end position="185"/>
    </location>
</feature>
<feature type="compositionally biased region" description="Pro residues" evidence="1">
    <location>
        <begin position="304"/>
        <end position="322"/>
    </location>
</feature>
<dbReference type="STRING" id="1344416.A0A139AQG1"/>
<dbReference type="GO" id="GO:0005737">
    <property type="term" value="C:cytoplasm"/>
    <property type="evidence" value="ECO:0007669"/>
    <property type="project" value="TreeGrafter"/>
</dbReference>
<feature type="region of interest" description="Disordered" evidence="1">
    <location>
        <begin position="298"/>
        <end position="398"/>
    </location>
</feature>
<feature type="compositionally biased region" description="Basic and acidic residues" evidence="1">
    <location>
        <begin position="543"/>
        <end position="552"/>
    </location>
</feature>
<dbReference type="Proteomes" id="UP000070544">
    <property type="component" value="Unassembled WGS sequence"/>
</dbReference>
<proteinExistence type="predicted"/>
<dbReference type="AlphaFoldDB" id="A0A139AQG1"/>
<evidence type="ECO:0000313" key="2">
    <source>
        <dbReference type="EMBL" id="KXS19001.1"/>
    </source>
</evidence>
<dbReference type="SMART" id="SM00367">
    <property type="entry name" value="LRR_CC"/>
    <property type="match status" value="7"/>
</dbReference>
<dbReference type="Pfam" id="PF13516">
    <property type="entry name" value="LRR_6"/>
    <property type="match status" value="2"/>
</dbReference>
<dbReference type="PANTHER" id="PTHR13382:SF67">
    <property type="entry name" value="SCF E3 UBIQUITIN LIGASE COMPLEX F-BOX PROTEIN POF2"/>
    <property type="match status" value="1"/>
</dbReference>
<feature type="compositionally biased region" description="Low complexity" evidence="1">
    <location>
        <begin position="364"/>
        <end position="383"/>
    </location>
</feature>
<dbReference type="InterPro" id="IPR006553">
    <property type="entry name" value="Leu-rich_rpt_Cys-con_subtyp"/>
</dbReference>
<feature type="compositionally biased region" description="Acidic residues" evidence="1">
    <location>
        <begin position="64"/>
        <end position="73"/>
    </location>
</feature>
<sequence length="1083" mass="113497">MSPQPLAVEYRLHFHRLSHATPPPFHPHARTMLSVSGGDRANANAAVSVHDAPDSPTRDKDGDIEMGDGETETETTKTGASAMDGVEASVRPRRPRPPALSLVGVGSSTGETHNERTGDATGGNASSAWDFGQLPPSAASTSGRTIRRAMSQIGRQSNRRSVDFSNPSSESALSSSASGSSSSAATPAQRARNRLSWHPQSSNSPLDGASSSSPDSLNSARPPSSPFASLSSLASSAATSLLSLSFRRQVALPPQFALPAQPPSPAPDSPSSFSFSFAFSSPSSTSLARRLSSGSFDSILHSPVPRPATHPHPPSPAFPPDTPSSLTLSSSLPSSCAPPVLDDAEAHFLPPPAVPPSPSPSPRPSTTVTSIPHCLSVPTSLSLPSPPKRRLPPSAGSYPPHELLQKIISYLPPPASTPLSLLSTTPPDPALLYPLTLVNSAWYYAALEALWKDPHWTSLPSFEKWCKGVEAARTGRGAKAMTARTVRPVGATAGVGMGMAKGPTSASTATKGKSVIRDTARKNPAPVHQSTSGTITAPPQRRPRSESRRRAIEPSPYGHTGPSLLRRLSLRRTAHLVEYVRDEHLMHTAGAFGGVREMDLGGCRNLTDAAVTDFVSANPTYLVSLDLSHIPRLSDPTALALALFLTPPNRLDHLSLRGCGLISDAGVVSLAASLVPRLRSLDISGCRRVTDHGLAAVVRGAAAGGRLKEMRCSRLARLTRTAIKTACERLAATCPELSRMEFSVPPPPATQRDPTYYLLPAVALSGVREVGLRECGAAVTDGVATVLAEACGARLKGLELRGAHMITTAGVDTMLGLCGNLTRLDLRGCRRVDDLAVLSLALSDCAPMLEELDLGGTLVTDGALAAVEVGVGPRPNVDPDRVARAQRCAFPRLRRLGLSDLDRVSFEGVFAIARHIAPRRWAPEWALARGPGGVLEEVDVSGMPDLDPRRAAAIHAQGMPLPVAPLAGWVPQGPIPALPDGAAGAGGNMGAVAPAQGGAGAGTGAGANVNANANDGANQVTPGLVQRMTRPGDAWIEGLLEVPERVGSARGEYRWWCVLRGDAWKRVVEEAWSRRKPVPSPSA</sequence>
<feature type="compositionally biased region" description="Low complexity" evidence="1">
    <location>
        <begin position="201"/>
        <end position="230"/>
    </location>
</feature>
<dbReference type="OrthoDB" id="2153104at2759"/>
<name>A0A139AQG1_GONPJ</name>
<reference evidence="2 3" key="1">
    <citation type="journal article" date="2015" name="Genome Biol. Evol.">
        <title>Phylogenomic analyses indicate that early fungi evolved digesting cell walls of algal ancestors of land plants.</title>
        <authorList>
            <person name="Chang Y."/>
            <person name="Wang S."/>
            <person name="Sekimoto S."/>
            <person name="Aerts A.L."/>
            <person name="Choi C."/>
            <person name="Clum A."/>
            <person name="LaButti K.M."/>
            <person name="Lindquist E.A."/>
            <person name="Yee Ngan C."/>
            <person name="Ohm R.A."/>
            <person name="Salamov A.A."/>
            <person name="Grigoriev I.V."/>
            <person name="Spatafora J.W."/>
            <person name="Berbee M.L."/>
        </authorList>
    </citation>
    <scope>NUCLEOTIDE SEQUENCE [LARGE SCALE GENOMIC DNA]</scope>
    <source>
        <strain evidence="2 3">JEL478</strain>
    </source>
</reference>
<feature type="compositionally biased region" description="Basic and acidic residues" evidence="1">
    <location>
        <begin position="51"/>
        <end position="63"/>
    </location>
</feature>
<accession>A0A139AQG1</accession>
<dbReference type="InterPro" id="IPR050648">
    <property type="entry name" value="F-box_LRR-repeat"/>
</dbReference>
<dbReference type="InterPro" id="IPR032675">
    <property type="entry name" value="LRR_dom_sf"/>
</dbReference>
<protein>
    <submittedName>
        <fullName evidence="2">RNI-like protein</fullName>
    </submittedName>
</protein>
<feature type="region of interest" description="Disordered" evidence="1">
    <location>
        <begin position="48"/>
        <end position="230"/>
    </location>
</feature>
<feature type="compositionally biased region" description="Low complexity" evidence="1">
    <location>
        <begin position="323"/>
        <end position="335"/>
    </location>
</feature>
<evidence type="ECO:0000313" key="3">
    <source>
        <dbReference type="Proteomes" id="UP000070544"/>
    </source>
</evidence>
<gene>
    <name evidence="2" type="ORF">M427DRAFT_181099</name>
</gene>
<keyword evidence="3" id="KW-1185">Reference proteome</keyword>
<dbReference type="Gene3D" id="3.80.10.10">
    <property type="entry name" value="Ribonuclease Inhibitor"/>
    <property type="match status" value="2"/>
</dbReference>
<dbReference type="PANTHER" id="PTHR13382">
    <property type="entry name" value="MITOCHONDRIAL ATP SYNTHASE COUPLING FACTOR B"/>
    <property type="match status" value="1"/>
</dbReference>
<dbReference type="EMBL" id="KQ965740">
    <property type="protein sequence ID" value="KXS19001.1"/>
    <property type="molecule type" value="Genomic_DNA"/>
</dbReference>
<feature type="region of interest" description="Disordered" evidence="1">
    <location>
        <begin position="494"/>
        <end position="564"/>
    </location>
</feature>
<dbReference type="InterPro" id="IPR001611">
    <property type="entry name" value="Leu-rich_rpt"/>
</dbReference>
<feature type="compositionally biased region" description="Pro residues" evidence="1">
    <location>
        <begin position="349"/>
        <end position="363"/>
    </location>
</feature>
<dbReference type="SUPFAM" id="SSF52047">
    <property type="entry name" value="RNI-like"/>
    <property type="match status" value="1"/>
</dbReference>
<evidence type="ECO:0000256" key="1">
    <source>
        <dbReference type="SAM" id="MobiDB-lite"/>
    </source>
</evidence>